<keyword evidence="2" id="KW-1185">Reference proteome</keyword>
<dbReference type="RefSeq" id="WP_255035643.1">
    <property type="nucleotide sequence ID" value="NZ_RJUF01000004.1"/>
</dbReference>
<dbReference type="EMBL" id="RJUF01000004">
    <property type="protein sequence ID" value="MCP9761899.1"/>
    <property type="molecule type" value="Genomic_DNA"/>
</dbReference>
<gene>
    <name evidence="1" type="ORF">EGI31_02950</name>
</gene>
<comment type="caution">
    <text evidence="1">The sequence shown here is derived from an EMBL/GenBank/DDBJ whole genome shotgun (WGS) entry which is preliminary data.</text>
</comment>
<dbReference type="AlphaFoldDB" id="A0AAE3GYZ8"/>
<dbReference type="PANTHER" id="PTHR39550">
    <property type="entry name" value="SLL0658 PROTEIN"/>
    <property type="match status" value="1"/>
</dbReference>
<evidence type="ECO:0000313" key="1">
    <source>
        <dbReference type="EMBL" id="MCP9761899.1"/>
    </source>
</evidence>
<protein>
    <submittedName>
        <fullName evidence="1">DUF3368 domain-containing protein</fullName>
    </submittedName>
</protein>
<name>A0AAE3GYZ8_9BACT</name>
<proteinExistence type="predicted"/>
<reference evidence="1 2" key="1">
    <citation type="submission" date="2018-11" db="EMBL/GenBank/DDBJ databases">
        <title>Novel bacteria species description.</title>
        <authorList>
            <person name="Han J.-H."/>
        </authorList>
    </citation>
    <scope>NUCLEOTIDE SEQUENCE [LARGE SCALE GENOMIC DNA]</scope>
    <source>
        <strain evidence="1 2">KCTC23259</strain>
    </source>
</reference>
<dbReference type="PANTHER" id="PTHR39550:SF1">
    <property type="entry name" value="SLL0658 PROTEIN"/>
    <property type="match status" value="1"/>
</dbReference>
<dbReference type="Pfam" id="PF11848">
    <property type="entry name" value="DUF3368"/>
    <property type="match status" value="1"/>
</dbReference>
<accession>A0AAE3GYZ8</accession>
<dbReference type="InterPro" id="IPR021799">
    <property type="entry name" value="PIN-like_prokaryotic"/>
</dbReference>
<dbReference type="Proteomes" id="UP001204144">
    <property type="component" value="Unassembled WGS sequence"/>
</dbReference>
<organism evidence="1 2">
    <name type="scientific">Lacihabitans soyangensis</name>
    <dbReference type="NCBI Taxonomy" id="869394"/>
    <lineage>
        <taxon>Bacteria</taxon>
        <taxon>Pseudomonadati</taxon>
        <taxon>Bacteroidota</taxon>
        <taxon>Cytophagia</taxon>
        <taxon>Cytophagales</taxon>
        <taxon>Leadbetterellaceae</taxon>
        <taxon>Lacihabitans</taxon>
    </lineage>
</organism>
<sequence length="152" mass="16956">MPNIVISDTSCLILFHKIDHLEILLRVYQNVITTPQIASEFNETLPSWIKIVSVKDQKYLDFLSTQVDLGEASAIALAKELDNPLVILDELKGRKLAKQLGLKITGSLGIIHKAKELGVIEAIKPILDKITETNFRISDKILAELLLLNNES</sequence>
<evidence type="ECO:0000313" key="2">
    <source>
        <dbReference type="Proteomes" id="UP001204144"/>
    </source>
</evidence>